<dbReference type="EMBL" id="RDOJ01000001">
    <property type="protein sequence ID" value="RLZ12642.1"/>
    <property type="molecule type" value="Genomic_DNA"/>
</dbReference>
<evidence type="ECO:0000259" key="2">
    <source>
        <dbReference type="Pfam" id="PF14292"/>
    </source>
</evidence>
<feature type="domain" description="SusE outer membrane protein" evidence="2">
    <location>
        <begin position="23"/>
        <end position="130"/>
    </location>
</feature>
<reference evidence="3 4" key="1">
    <citation type="submission" date="2018-10" db="EMBL/GenBank/DDBJ databases">
        <authorList>
            <person name="Chen X."/>
        </authorList>
    </citation>
    <scope>NUCLEOTIDE SEQUENCE [LARGE SCALE GENOMIC DNA]</scope>
    <source>
        <strain evidence="3 4">YIM 102668</strain>
    </source>
</reference>
<keyword evidence="1" id="KW-0732">Signal</keyword>
<dbReference type="Proteomes" id="UP000275348">
    <property type="component" value="Unassembled WGS sequence"/>
</dbReference>
<gene>
    <name evidence="3" type="ORF">EAH69_00345</name>
</gene>
<name>A0A3L9MIP2_9FLAO</name>
<accession>A0A3L9MIP2</accession>
<keyword evidence="4" id="KW-1185">Reference proteome</keyword>
<sequence>MKKIIKYMAAACLGIVSLSSCSDDDENIVLNPSEFTAPAITTTANTVALSEDTQTQTAITFEWTAASYGVSTTPKYDIELAKGTDTFDNAKVLTSIQETSYAVTGTDLNVFLVDQLGLEAGTEATVQYRIVSSLGTFGAEKLYSETKTFTVTPFSTDLSTPWGVVGSITDWGSSPDIPFWKTTTPNVLVAYLGVAVGDEIKFRKDADWAVNYGSENTTANAAENTFQGSLASGGSNIVAPLTGNYKITLDLNSLEYTAEFFQWGLVGSSTPNGWDGPDTQVLSFDGINEVWYANNVVLNAGELKIRKNNAWDENFGGANGSLVAGGDNITVDAGTYDIVVDFNNLTYTLTPAQ</sequence>
<dbReference type="PROSITE" id="PS51257">
    <property type="entry name" value="PROKAR_LIPOPROTEIN"/>
    <property type="match status" value="1"/>
</dbReference>
<evidence type="ECO:0000256" key="1">
    <source>
        <dbReference type="SAM" id="SignalP"/>
    </source>
</evidence>
<dbReference type="InterPro" id="IPR025970">
    <property type="entry name" value="SusE"/>
</dbReference>
<organism evidence="3 4">
    <name type="scientific">Faecalibacter macacae</name>
    <dbReference type="NCBI Taxonomy" id="1859289"/>
    <lineage>
        <taxon>Bacteria</taxon>
        <taxon>Pseudomonadati</taxon>
        <taxon>Bacteroidota</taxon>
        <taxon>Flavobacteriia</taxon>
        <taxon>Flavobacteriales</taxon>
        <taxon>Weeksellaceae</taxon>
        <taxon>Faecalibacter</taxon>
    </lineage>
</organism>
<proteinExistence type="predicted"/>
<feature type="chain" id="PRO_5018328391" evidence="1">
    <location>
        <begin position="23"/>
        <end position="353"/>
    </location>
</feature>
<evidence type="ECO:0000313" key="4">
    <source>
        <dbReference type="Proteomes" id="UP000275348"/>
    </source>
</evidence>
<dbReference type="OrthoDB" id="975117at2"/>
<dbReference type="AlphaFoldDB" id="A0A3L9MIP2"/>
<dbReference type="CDD" id="cd12956">
    <property type="entry name" value="CBM_SusE-F_like"/>
    <property type="match status" value="2"/>
</dbReference>
<dbReference type="RefSeq" id="WP_121933220.1">
    <property type="nucleotide sequence ID" value="NZ_RDOJ01000001.1"/>
</dbReference>
<comment type="caution">
    <text evidence="3">The sequence shown here is derived from an EMBL/GenBank/DDBJ whole genome shotgun (WGS) entry which is preliminary data.</text>
</comment>
<dbReference type="Gene3D" id="2.60.40.3620">
    <property type="match status" value="2"/>
</dbReference>
<protein>
    <submittedName>
        <fullName evidence="3">SusF/SusE family outer membrane protein</fullName>
    </submittedName>
</protein>
<evidence type="ECO:0000313" key="3">
    <source>
        <dbReference type="EMBL" id="RLZ12642.1"/>
    </source>
</evidence>
<feature type="signal peptide" evidence="1">
    <location>
        <begin position="1"/>
        <end position="22"/>
    </location>
</feature>
<dbReference type="Pfam" id="PF14292">
    <property type="entry name" value="SusE"/>
    <property type="match status" value="1"/>
</dbReference>